<organism evidence="1 2">
    <name type="scientific">Aspergillus homomorphus (strain CBS 101889)</name>
    <dbReference type="NCBI Taxonomy" id="1450537"/>
    <lineage>
        <taxon>Eukaryota</taxon>
        <taxon>Fungi</taxon>
        <taxon>Dikarya</taxon>
        <taxon>Ascomycota</taxon>
        <taxon>Pezizomycotina</taxon>
        <taxon>Eurotiomycetes</taxon>
        <taxon>Eurotiomycetidae</taxon>
        <taxon>Eurotiales</taxon>
        <taxon>Aspergillaceae</taxon>
        <taxon>Aspergillus</taxon>
        <taxon>Aspergillus subgen. Circumdati</taxon>
    </lineage>
</organism>
<dbReference type="VEuPathDB" id="FungiDB:BO97DRAFT_65396"/>
<dbReference type="EMBL" id="KZ824284">
    <property type="protein sequence ID" value="RAL12297.1"/>
    <property type="molecule type" value="Genomic_DNA"/>
</dbReference>
<name>A0A395HWX8_ASPHC</name>
<sequence>MLCAVSHNSTDHIFFLAADSLVILVLNYKTGLNSDRLWIGLVSHSSAMAGRIMTHGTVIRVMGDVVSKRIAPTISWPVVQRSDPRVCKPLWKNTLPHNSVRTGNFADCTSPGTVIASHGLRGMKAIGKTREAPEEVAICLLGQRGSNRGNK</sequence>
<dbReference type="Proteomes" id="UP000248961">
    <property type="component" value="Unassembled WGS sequence"/>
</dbReference>
<proteinExistence type="predicted"/>
<evidence type="ECO:0000313" key="2">
    <source>
        <dbReference type="Proteomes" id="UP000248961"/>
    </source>
</evidence>
<evidence type="ECO:0000313" key="1">
    <source>
        <dbReference type="EMBL" id="RAL12297.1"/>
    </source>
</evidence>
<dbReference type="RefSeq" id="XP_025551451.1">
    <property type="nucleotide sequence ID" value="XM_025700967.1"/>
</dbReference>
<gene>
    <name evidence="1" type="ORF">BO97DRAFT_65396</name>
</gene>
<dbReference type="GeneID" id="37205256"/>
<reference evidence="1 2" key="1">
    <citation type="submission" date="2018-02" db="EMBL/GenBank/DDBJ databases">
        <title>The genomes of Aspergillus section Nigri reveals drivers in fungal speciation.</title>
        <authorList>
            <consortium name="DOE Joint Genome Institute"/>
            <person name="Vesth T.C."/>
            <person name="Nybo J."/>
            <person name="Theobald S."/>
            <person name="Brandl J."/>
            <person name="Frisvad J.C."/>
            <person name="Nielsen K.F."/>
            <person name="Lyhne E.K."/>
            <person name="Kogle M.E."/>
            <person name="Kuo A."/>
            <person name="Riley R."/>
            <person name="Clum A."/>
            <person name="Nolan M."/>
            <person name="Lipzen A."/>
            <person name="Salamov A."/>
            <person name="Henrissat B."/>
            <person name="Wiebenga A."/>
            <person name="De vries R.P."/>
            <person name="Grigoriev I.V."/>
            <person name="Mortensen U.H."/>
            <person name="Andersen M.R."/>
            <person name="Baker S.E."/>
        </authorList>
    </citation>
    <scope>NUCLEOTIDE SEQUENCE [LARGE SCALE GENOMIC DNA]</scope>
    <source>
        <strain evidence="1 2">CBS 101889</strain>
    </source>
</reference>
<dbReference type="AlphaFoldDB" id="A0A395HWX8"/>
<keyword evidence="2" id="KW-1185">Reference proteome</keyword>
<accession>A0A395HWX8</accession>
<protein>
    <submittedName>
        <fullName evidence="1">Uncharacterized protein</fullName>
    </submittedName>
</protein>